<dbReference type="InterPro" id="IPR019546">
    <property type="entry name" value="TAT_signal_bac_arc"/>
</dbReference>
<keyword evidence="3" id="KW-0004">4Fe-4S</keyword>
<evidence type="ECO:0000256" key="7">
    <source>
        <dbReference type="ARBA" id="ARBA00023014"/>
    </source>
</evidence>
<dbReference type="NCBIfam" id="TIGR01409">
    <property type="entry name" value="TAT_signal_seq"/>
    <property type="match status" value="1"/>
</dbReference>
<dbReference type="PATRIC" id="fig|1217799.6.peg.850"/>
<dbReference type="InterPro" id="IPR017896">
    <property type="entry name" value="4Fe4S_Fe-S-bd"/>
</dbReference>
<dbReference type="InterPro" id="IPR028894">
    <property type="entry name" value="RDH_dom"/>
</dbReference>
<comment type="subcellular location">
    <subcellularLocation>
        <location evidence="1">Cell membrane</location>
    </subcellularLocation>
</comment>
<dbReference type="GO" id="GO:0051539">
    <property type="term" value="F:4 iron, 4 sulfur cluster binding"/>
    <property type="evidence" value="ECO:0007669"/>
    <property type="project" value="UniProtKB-KW"/>
</dbReference>
<organism evidence="12 13">
    <name type="scientific">Dehalogenimonas alkenigignens</name>
    <dbReference type="NCBI Taxonomy" id="1217799"/>
    <lineage>
        <taxon>Bacteria</taxon>
        <taxon>Bacillati</taxon>
        <taxon>Chloroflexota</taxon>
        <taxon>Dehalococcoidia</taxon>
        <taxon>Dehalococcoidales</taxon>
        <taxon>Dehalococcoidaceae</taxon>
        <taxon>Dehalogenimonas</taxon>
    </lineage>
</organism>
<keyword evidence="4" id="KW-0479">Metal-binding</keyword>
<name>A0A0W0GHH0_9CHLR</name>
<evidence type="ECO:0000256" key="6">
    <source>
        <dbReference type="ARBA" id="ARBA00023004"/>
    </source>
</evidence>
<dbReference type="PROSITE" id="PS00198">
    <property type="entry name" value="4FE4S_FER_1"/>
    <property type="match status" value="1"/>
</dbReference>
<keyword evidence="8" id="KW-0472">Membrane</keyword>
<dbReference type="PROSITE" id="PS51379">
    <property type="entry name" value="4FE4S_FER_2"/>
    <property type="match status" value="1"/>
</dbReference>
<dbReference type="STRING" id="1217799.DEALK_08260"/>
<evidence type="ECO:0000313" key="12">
    <source>
        <dbReference type="EMBL" id="KTB47981.1"/>
    </source>
</evidence>
<dbReference type="PROSITE" id="PS51318">
    <property type="entry name" value="TAT"/>
    <property type="match status" value="1"/>
</dbReference>
<dbReference type="Pfam" id="PF10518">
    <property type="entry name" value="TAT_signal"/>
    <property type="match status" value="1"/>
</dbReference>
<evidence type="ECO:0000256" key="5">
    <source>
        <dbReference type="ARBA" id="ARBA00022729"/>
    </source>
</evidence>
<dbReference type="NCBIfam" id="TIGR02486">
    <property type="entry name" value="RDH"/>
    <property type="match status" value="1"/>
</dbReference>
<feature type="region of interest" description="Disordered" evidence="10">
    <location>
        <begin position="382"/>
        <end position="419"/>
    </location>
</feature>
<dbReference type="Pfam" id="PF00037">
    <property type="entry name" value="Fer4"/>
    <property type="match status" value="1"/>
</dbReference>
<evidence type="ECO:0000256" key="3">
    <source>
        <dbReference type="ARBA" id="ARBA00022485"/>
    </source>
</evidence>
<keyword evidence="6" id="KW-0408">Iron</keyword>
<dbReference type="RefSeq" id="WP_058438956.1">
    <property type="nucleotide sequence ID" value="NZ_KQ758903.1"/>
</dbReference>
<dbReference type="InterPro" id="IPR017900">
    <property type="entry name" value="4Fe4S_Fe_S_CS"/>
</dbReference>
<accession>A0A0W0GHH0</accession>
<dbReference type="Pfam" id="PF13486">
    <property type="entry name" value="Dehalogenase"/>
    <property type="match status" value="1"/>
</dbReference>
<sequence>MKKFHSTISRRDFMKGLGLVGGAAAVAPAFHDIDELTASPNNTRKRSWWVKDVDHPTVDIDWQMMARHHGFHSTQSAAIVARYYGLNEYNAMTMPSTVERLKNNEPGFRLKDYAFGSAAGIWEGPLGFGFGSWRVTGGPASHKAYVGYQRASTPAQLGVPNWTGSPEEAAAMLRSAMIAYGASDVSFGELHDDHLKLVGTHGDNISTAFYPPKFPPPDTVIKPQVFEDVPVGYCDEKTGKYVLPSKVPLYIVTWAMPMPQEMARTAPSMLMSSANSSRYRRDEHVTYCTLEFLRGLGYNGYSDTNYRAIPTGADAVLQGLAENGRHTIMALSPEFGAWCGFFHLITDLPLAPSKPIDAGMWNFCHSCGQCANACPSNSIEHKGDREPSYEPYPSSITPKDPALPGLGWDKPTPGETDYNKTGRKTYWTDMITCAGYRKAVDPCLRCFGSCVFNSPKGAMVHDIIRGTVANVSIFNGFFATMHEAFGYGVVEGEAKEEWWDASLPAYNLNSIVGAQHGGYNK</sequence>
<dbReference type="Proteomes" id="UP000053947">
    <property type="component" value="Unassembled WGS sequence"/>
</dbReference>
<reference evidence="12 13" key="1">
    <citation type="submission" date="2015-06" db="EMBL/GenBank/DDBJ databases">
        <title>Genome sequence of the organohalide-respiring Dehalogenimonas alkenigignens type strain (IP3-3T).</title>
        <authorList>
            <person name="Key T.A."/>
            <person name="Richmond D.P."/>
            <person name="Bowman K.S."/>
            <person name="Cho Y.-J."/>
            <person name="Chun J."/>
            <person name="da Costa M.S."/>
            <person name="Rainey F.A."/>
            <person name="Moe W.M."/>
        </authorList>
    </citation>
    <scope>NUCLEOTIDE SEQUENCE [LARGE SCALE GENOMIC DNA]</scope>
    <source>
        <strain evidence="12 13">IP3-3</strain>
    </source>
</reference>
<comment type="cofactor">
    <cofactor evidence="9">
        <name>corrinoid</name>
        <dbReference type="ChEBI" id="CHEBI:33913"/>
    </cofactor>
</comment>
<dbReference type="InterPro" id="IPR006311">
    <property type="entry name" value="TAT_signal"/>
</dbReference>
<dbReference type="OrthoDB" id="9803192at2"/>
<gene>
    <name evidence="12" type="ORF">DEALK_08260</name>
</gene>
<protein>
    <submittedName>
        <fullName evidence="12">Reductive dehalogenase</fullName>
    </submittedName>
</protein>
<proteinExistence type="predicted"/>
<evidence type="ECO:0000259" key="11">
    <source>
        <dbReference type="PROSITE" id="PS51379"/>
    </source>
</evidence>
<feature type="domain" description="4Fe-4S ferredoxin-type" evidence="11">
    <location>
        <begin position="352"/>
        <end position="384"/>
    </location>
</feature>
<dbReference type="SUPFAM" id="SSF54862">
    <property type="entry name" value="4Fe-4S ferredoxins"/>
    <property type="match status" value="1"/>
</dbReference>
<keyword evidence="5" id="KW-0732">Signal</keyword>
<comment type="caution">
    <text evidence="12">The sequence shown here is derived from an EMBL/GenBank/DDBJ whole genome shotgun (WGS) entry which is preliminary data.</text>
</comment>
<dbReference type="AlphaFoldDB" id="A0A0W0GHH0"/>
<dbReference type="InterPro" id="IPR012832">
    <property type="entry name" value="RDH"/>
</dbReference>
<keyword evidence="7" id="KW-0411">Iron-sulfur</keyword>
<dbReference type="GO" id="GO:0005886">
    <property type="term" value="C:plasma membrane"/>
    <property type="evidence" value="ECO:0007669"/>
    <property type="project" value="UniProtKB-SubCell"/>
</dbReference>
<evidence type="ECO:0000256" key="1">
    <source>
        <dbReference type="ARBA" id="ARBA00004236"/>
    </source>
</evidence>
<dbReference type="EMBL" id="LFDV01000002">
    <property type="protein sequence ID" value="KTB47981.1"/>
    <property type="molecule type" value="Genomic_DNA"/>
</dbReference>
<evidence type="ECO:0000256" key="10">
    <source>
        <dbReference type="SAM" id="MobiDB-lite"/>
    </source>
</evidence>
<evidence type="ECO:0000256" key="2">
    <source>
        <dbReference type="ARBA" id="ARBA00022475"/>
    </source>
</evidence>
<evidence type="ECO:0000256" key="8">
    <source>
        <dbReference type="ARBA" id="ARBA00023136"/>
    </source>
</evidence>
<evidence type="ECO:0000256" key="4">
    <source>
        <dbReference type="ARBA" id="ARBA00022723"/>
    </source>
</evidence>
<keyword evidence="13" id="KW-1185">Reference proteome</keyword>
<evidence type="ECO:0000313" key="13">
    <source>
        <dbReference type="Proteomes" id="UP000053947"/>
    </source>
</evidence>
<dbReference type="GO" id="GO:0046872">
    <property type="term" value="F:metal ion binding"/>
    <property type="evidence" value="ECO:0007669"/>
    <property type="project" value="UniProtKB-KW"/>
</dbReference>
<evidence type="ECO:0000256" key="9">
    <source>
        <dbReference type="ARBA" id="ARBA00029374"/>
    </source>
</evidence>
<keyword evidence="2" id="KW-1003">Cell membrane</keyword>